<name>A0ABW1YPR7_9GAMM</name>
<evidence type="ECO:0000259" key="2">
    <source>
        <dbReference type="Pfam" id="PF07007"/>
    </source>
</evidence>
<keyword evidence="1" id="KW-0732">Signal</keyword>
<reference evidence="4" key="1">
    <citation type="journal article" date="2019" name="Int. J. Syst. Evol. Microbiol.">
        <title>The Global Catalogue of Microorganisms (GCM) 10K type strain sequencing project: providing services to taxonomists for standard genome sequencing and annotation.</title>
        <authorList>
            <consortium name="The Broad Institute Genomics Platform"/>
            <consortium name="The Broad Institute Genome Sequencing Center for Infectious Disease"/>
            <person name="Wu L."/>
            <person name="Ma J."/>
        </authorList>
    </citation>
    <scope>NUCLEOTIDE SEQUENCE [LARGE SCALE GENOMIC DNA]</scope>
    <source>
        <strain evidence="4">CGMCC 1.13718</strain>
    </source>
</reference>
<feature type="domain" description="Lysozyme inhibitor LprI-like N-terminal" evidence="2">
    <location>
        <begin position="28"/>
        <end position="120"/>
    </location>
</feature>
<dbReference type="RefSeq" id="WP_193189169.1">
    <property type="nucleotide sequence ID" value="NZ_JACZFR010000001.1"/>
</dbReference>
<evidence type="ECO:0000313" key="3">
    <source>
        <dbReference type="EMBL" id="MFC6633354.1"/>
    </source>
</evidence>
<dbReference type="Gene3D" id="1.20.1270.180">
    <property type="match status" value="1"/>
</dbReference>
<dbReference type="Proteomes" id="UP001596425">
    <property type="component" value="Unassembled WGS sequence"/>
</dbReference>
<feature type="chain" id="PRO_5045181832" evidence="1">
    <location>
        <begin position="18"/>
        <end position="125"/>
    </location>
</feature>
<organism evidence="3 4">
    <name type="scientific">Microbulbifer taiwanensis</name>
    <dbReference type="NCBI Taxonomy" id="986746"/>
    <lineage>
        <taxon>Bacteria</taxon>
        <taxon>Pseudomonadati</taxon>
        <taxon>Pseudomonadota</taxon>
        <taxon>Gammaproteobacteria</taxon>
        <taxon>Cellvibrionales</taxon>
        <taxon>Microbulbiferaceae</taxon>
        <taxon>Microbulbifer</taxon>
    </lineage>
</organism>
<comment type="caution">
    <text evidence="3">The sequence shown here is derived from an EMBL/GenBank/DDBJ whole genome shotgun (WGS) entry which is preliminary data.</text>
</comment>
<accession>A0ABW1YPR7</accession>
<evidence type="ECO:0000256" key="1">
    <source>
        <dbReference type="SAM" id="SignalP"/>
    </source>
</evidence>
<feature type="signal peptide" evidence="1">
    <location>
        <begin position="1"/>
        <end position="17"/>
    </location>
</feature>
<dbReference type="PANTHER" id="PTHR39176">
    <property type="entry name" value="PERIPLASMIC PROTEIN-RELATED"/>
    <property type="match status" value="1"/>
</dbReference>
<dbReference type="Pfam" id="PF07007">
    <property type="entry name" value="LprI"/>
    <property type="match status" value="1"/>
</dbReference>
<evidence type="ECO:0000313" key="4">
    <source>
        <dbReference type="Proteomes" id="UP001596425"/>
    </source>
</evidence>
<dbReference type="EMBL" id="JBHSVR010000001">
    <property type="protein sequence ID" value="MFC6633354.1"/>
    <property type="molecule type" value="Genomic_DNA"/>
</dbReference>
<proteinExistence type="predicted"/>
<dbReference type="InterPro" id="IPR009739">
    <property type="entry name" value="LprI-like_N"/>
</dbReference>
<gene>
    <name evidence="3" type="ORF">ACFQBM_08690</name>
</gene>
<protein>
    <submittedName>
        <fullName evidence="3">Lysozyme inhibitor LprI family protein</fullName>
    </submittedName>
</protein>
<sequence length="125" mass="14308">MKRLLLIALAVSASALADDRGSSWQEGCRPDEQTQLELNQCAQRYYQSRDAELNKVYKTTMQSLPAEQQKRLREQQRAWLKSRDPDCRAQVEAEAAGGSILPMLYSLCLAEATARRTQQLRDWHP</sequence>
<keyword evidence="4" id="KW-1185">Reference proteome</keyword>
<dbReference type="PANTHER" id="PTHR39176:SF1">
    <property type="entry name" value="PERIPLASMIC PROTEIN"/>
    <property type="match status" value="1"/>
</dbReference>